<accession>A0AAN5IET0</accession>
<feature type="transmembrane region" description="Helical" evidence="1">
    <location>
        <begin position="73"/>
        <end position="93"/>
    </location>
</feature>
<dbReference type="InterPro" id="IPR043968">
    <property type="entry name" value="SGNH"/>
</dbReference>
<protein>
    <recommendedName>
        <fullName evidence="2">SGNH domain-containing protein</fullName>
    </recommendedName>
</protein>
<dbReference type="PANTHER" id="PTHR23028:SF53">
    <property type="entry name" value="ACYL_TRANSF_3 DOMAIN-CONTAINING PROTEIN"/>
    <property type="match status" value="1"/>
</dbReference>
<feature type="domain" description="SGNH" evidence="2">
    <location>
        <begin position="185"/>
        <end position="400"/>
    </location>
</feature>
<dbReference type="GO" id="GO:0000271">
    <property type="term" value="P:polysaccharide biosynthetic process"/>
    <property type="evidence" value="ECO:0007669"/>
    <property type="project" value="TreeGrafter"/>
</dbReference>
<evidence type="ECO:0000313" key="4">
    <source>
        <dbReference type="Proteomes" id="UP001328107"/>
    </source>
</evidence>
<keyword evidence="1" id="KW-0472">Membrane</keyword>
<dbReference type="EMBL" id="BTRK01000006">
    <property type="protein sequence ID" value="GMR61979.1"/>
    <property type="molecule type" value="Genomic_DNA"/>
</dbReference>
<dbReference type="InterPro" id="IPR050879">
    <property type="entry name" value="Acyltransferase_3"/>
</dbReference>
<sequence>WILSGKESHQSEMSSVFFRFAAILCTSILTLSSSAETNQLLSLRWLVYLGDISYVLYLIHWPVIVLNHVITFSLNYTGILTCIGISIALSIFIHHAFEKPLLSRSFSFCFSISMVVYSFLLIALGLRLPQNISHQIIRYRQGYNSTLYSLMQWNYGESTSCCNTLPEECSSDEEVAKWTGWTQVRASRCVMRGNGTHKFLVVGNSVSMSSFPTVQRVLNGRYSTLRLFSKMGCWMLVGTCNGYWEALQAVIEQMKPDIILITESQRLMNDNPHDKSVLLNAQRRIDYLSSHSRAVMVDTQYLIPDFPHSSALAHYLARGQTDMRRSSRVLEEELSLKRVAYERIFALKGNNLVVNNITFAFCERIESVCEGYNPTTLKAYTQTGVHINSYGYKLLEPFYRKSIDRVFEIVSKT</sequence>
<proteinExistence type="predicted"/>
<evidence type="ECO:0000259" key="2">
    <source>
        <dbReference type="Pfam" id="PF19040"/>
    </source>
</evidence>
<feature type="non-terminal residue" evidence="3">
    <location>
        <position position="1"/>
    </location>
</feature>
<evidence type="ECO:0000256" key="1">
    <source>
        <dbReference type="SAM" id="Phobius"/>
    </source>
</evidence>
<name>A0AAN5IET0_9BILA</name>
<dbReference type="PANTHER" id="PTHR23028">
    <property type="entry name" value="ACETYLTRANSFERASE"/>
    <property type="match status" value="1"/>
</dbReference>
<organism evidence="3 4">
    <name type="scientific">Pristionchus mayeri</name>
    <dbReference type="NCBI Taxonomy" id="1317129"/>
    <lineage>
        <taxon>Eukaryota</taxon>
        <taxon>Metazoa</taxon>
        <taxon>Ecdysozoa</taxon>
        <taxon>Nematoda</taxon>
        <taxon>Chromadorea</taxon>
        <taxon>Rhabditida</taxon>
        <taxon>Rhabditina</taxon>
        <taxon>Diplogasteromorpha</taxon>
        <taxon>Diplogasteroidea</taxon>
        <taxon>Neodiplogasteridae</taxon>
        <taxon>Pristionchus</taxon>
    </lineage>
</organism>
<feature type="transmembrane region" description="Helical" evidence="1">
    <location>
        <begin position="45"/>
        <end position="66"/>
    </location>
</feature>
<reference evidence="4" key="1">
    <citation type="submission" date="2022-10" db="EMBL/GenBank/DDBJ databases">
        <title>Genome assembly of Pristionchus species.</title>
        <authorList>
            <person name="Yoshida K."/>
            <person name="Sommer R.J."/>
        </authorList>
    </citation>
    <scope>NUCLEOTIDE SEQUENCE [LARGE SCALE GENOMIC DNA]</scope>
    <source>
        <strain evidence="4">RS5460</strain>
    </source>
</reference>
<keyword evidence="1" id="KW-1133">Transmembrane helix</keyword>
<keyword evidence="4" id="KW-1185">Reference proteome</keyword>
<feature type="transmembrane region" description="Helical" evidence="1">
    <location>
        <begin position="105"/>
        <end position="128"/>
    </location>
</feature>
<dbReference type="Pfam" id="PF19040">
    <property type="entry name" value="SGNH"/>
    <property type="match status" value="1"/>
</dbReference>
<gene>
    <name evidence="3" type="ORF">PMAYCL1PPCAC_32174</name>
</gene>
<evidence type="ECO:0000313" key="3">
    <source>
        <dbReference type="EMBL" id="GMR61979.1"/>
    </source>
</evidence>
<comment type="caution">
    <text evidence="3">The sequence shown here is derived from an EMBL/GenBank/DDBJ whole genome shotgun (WGS) entry which is preliminary data.</text>
</comment>
<dbReference type="Proteomes" id="UP001328107">
    <property type="component" value="Unassembled WGS sequence"/>
</dbReference>
<keyword evidence="1" id="KW-0812">Transmembrane</keyword>
<dbReference type="GO" id="GO:0016020">
    <property type="term" value="C:membrane"/>
    <property type="evidence" value="ECO:0007669"/>
    <property type="project" value="TreeGrafter"/>
</dbReference>
<dbReference type="AlphaFoldDB" id="A0AAN5IET0"/>